<protein>
    <recommendedName>
        <fullName evidence="4">VWFD domain-containing protein</fullName>
    </recommendedName>
</protein>
<dbReference type="EMBL" id="JACYTR010000022">
    <property type="protein sequence ID" value="MBD8526389.1"/>
    <property type="molecule type" value="Genomic_DNA"/>
</dbReference>
<dbReference type="Proteomes" id="UP000613768">
    <property type="component" value="Unassembled WGS sequence"/>
</dbReference>
<feature type="chain" id="PRO_5043632728" description="VWFD domain-containing protein" evidence="1">
    <location>
        <begin position="24"/>
        <end position="531"/>
    </location>
</feature>
<evidence type="ECO:0000313" key="2">
    <source>
        <dbReference type="EMBL" id="MBD8526389.1"/>
    </source>
</evidence>
<dbReference type="RefSeq" id="WP_192029811.1">
    <property type="nucleotide sequence ID" value="NZ_JACYTR010000022.1"/>
</dbReference>
<evidence type="ECO:0000256" key="1">
    <source>
        <dbReference type="SAM" id="SignalP"/>
    </source>
</evidence>
<organism evidence="2 3">
    <name type="scientific">Pseudomarimonas arenosa</name>
    <dbReference type="NCBI Taxonomy" id="2774145"/>
    <lineage>
        <taxon>Bacteria</taxon>
        <taxon>Pseudomonadati</taxon>
        <taxon>Pseudomonadota</taxon>
        <taxon>Gammaproteobacteria</taxon>
        <taxon>Lysobacterales</taxon>
        <taxon>Lysobacteraceae</taxon>
        <taxon>Pseudomarimonas</taxon>
    </lineage>
</organism>
<feature type="signal peptide" evidence="1">
    <location>
        <begin position="1"/>
        <end position="23"/>
    </location>
</feature>
<sequence length="531" mass="57412">MRALSIRGLSGVLLASMSALALAGAPVSDTLISGPRDADPLEVVTMDFSWQGGTPPYRVELDYGQNNPPLLLPTFGPTTLTSASWSWQNFEPGLVTVQATLVDGSGARIAFDDHMVAFRTEGPYYIYNYPYVEFDGVDCFSNQPRQQDFALNPDFDLMESFIEILGESDAGGPIIRWRNEQAPTPPFFVDRVDVFEQLAPPPSGSLYYGIRQWFSAGGLLAPLAYGDYDIADTLQVGGVLLPTPPLVSGERYRIRMYTSDGGCIGSTAEMILQRNPPALEVAEGEVGLTSDSAGFELNGLLVPQGVETRFESAARLGVTADMLMFCRAFAVRQAIIAFENRYEDLVADCEEDSDRTLFIDCGAPTEPGDLMWCQQATRSCAVVDEFEQEVAWQLLFSEQSILEINQRCLEAAGTPRQLAKGTEPIVLQAPFGVGRLSTAPGSDFVLRGAFAEALVPGGGTVEIWEIAEPAVATEFAAPSGPIQVTPYATPGSPVTLQSGFRMLVLETGETATLPMISIFANGFEQPTVEVN</sequence>
<name>A0AAW3ZMJ0_9GAMM</name>
<reference evidence="2 3" key="1">
    <citation type="submission" date="2020-09" db="EMBL/GenBank/DDBJ databases">
        <title>Pseudoxanthomonas sp. CAU 1598 isolated from sand of Yaerae Beach.</title>
        <authorList>
            <person name="Kim W."/>
        </authorList>
    </citation>
    <scope>NUCLEOTIDE SEQUENCE [LARGE SCALE GENOMIC DNA]</scope>
    <source>
        <strain evidence="2 3">CAU 1598</strain>
    </source>
</reference>
<dbReference type="AlphaFoldDB" id="A0AAW3ZMJ0"/>
<keyword evidence="3" id="KW-1185">Reference proteome</keyword>
<gene>
    <name evidence="2" type="ORF">IFO71_11635</name>
</gene>
<accession>A0AAW3ZMJ0</accession>
<comment type="caution">
    <text evidence="2">The sequence shown here is derived from an EMBL/GenBank/DDBJ whole genome shotgun (WGS) entry which is preliminary data.</text>
</comment>
<evidence type="ECO:0008006" key="4">
    <source>
        <dbReference type="Google" id="ProtNLM"/>
    </source>
</evidence>
<evidence type="ECO:0000313" key="3">
    <source>
        <dbReference type="Proteomes" id="UP000613768"/>
    </source>
</evidence>
<keyword evidence="1" id="KW-0732">Signal</keyword>
<proteinExistence type="predicted"/>